<dbReference type="GO" id="GO:0004252">
    <property type="term" value="F:serine-type endopeptidase activity"/>
    <property type="evidence" value="ECO:0007669"/>
    <property type="project" value="UniProtKB-UniRule"/>
</dbReference>
<comment type="similarity">
    <text evidence="3 9">Belongs to the peptidase S9A family.</text>
</comment>
<evidence type="ECO:0000256" key="9">
    <source>
        <dbReference type="RuleBase" id="RU368024"/>
    </source>
</evidence>
<dbReference type="GO" id="GO:0008242">
    <property type="term" value="F:omega peptidase activity"/>
    <property type="evidence" value="ECO:0007669"/>
    <property type="project" value="UniProtKB-EC"/>
</dbReference>
<comment type="catalytic activity">
    <reaction evidence="1">
        <text>Cleavage of an N-acetyl or N-formyl amino acid from the N-terminus of a polypeptide.</text>
        <dbReference type="EC" id="3.4.19.1"/>
    </reaction>
</comment>
<evidence type="ECO:0000256" key="1">
    <source>
        <dbReference type="ARBA" id="ARBA00000721"/>
    </source>
</evidence>
<evidence type="ECO:0000313" key="13">
    <source>
        <dbReference type="EMBL" id="KII84157.1"/>
    </source>
</evidence>
<dbReference type="Gene3D" id="3.40.50.1820">
    <property type="entry name" value="alpha/beta hydrolase"/>
    <property type="match status" value="1"/>
</dbReference>
<gene>
    <name evidence="13" type="ORF">PLICRDRAFT_57993</name>
</gene>
<dbReference type="GO" id="GO:0005737">
    <property type="term" value="C:cytoplasm"/>
    <property type="evidence" value="ECO:0007669"/>
    <property type="project" value="UniProtKB-SubCell"/>
</dbReference>
<accession>A0A0C9SQY3</accession>
<dbReference type="Pfam" id="PF19283">
    <property type="entry name" value="APEH_N"/>
    <property type="match status" value="1"/>
</dbReference>
<dbReference type="InterPro" id="IPR002470">
    <property type="entry name" value="Peptidase_S9A"/>
</dbReference>
<reference evidence="13 14" key="1">
    <citation type="submission" date="2014-06" db="EMBL/GenBank/DDBJ databases">
        <title>Evolutionary Origins and Diversification of the Mycorrhizal Mutualists.</title>
        <authorList>
            <consortium name="DOE Joint Genome Institute"/>
            <consortium name="Mycorrhizal Genomics Consortium"/>
            <person name="Kohler A."/>
            <person name="Kuo A."/>
            <person name="Nagy L.G."/>
            <person name="Floudas D."/>
            <person name="Copeland A."/>
            <person name="Barry K.W."/>
            <person name="Cichocki N."/>
            <person name="Veneault-Fourrey C."/>
            <person name="LaButti K."/>
            <person name="Lindquist E.A."/>
            <person name="Lipzen A."/>
            <person name="Lundell T."/>
            <person name="Morin E."/>
            <person name="Murat C."/>
            <person name="Riley R."/>
            <person name="Ohm R."/>
            <person name="Sun H."/>
            <person name="Tunlid A."/>
            <person name="Henrissat B."/>
            <person name="Grigoriev I.V."/>
            <person name="Hibbett D.S."/>
            <person name="Martin F."/>
        </authorList>
    </citation>
    <scope>NUCLEOTIDE SEQUENCE [LARGE SCALE GENOMIC DNA]</scope>
    <source>
        <strain evidence="13 14">FD-325 SS-3</strain>
    </source>
</reference>
<evidence type="ECO:0000313" key="14">
    <source>
        <dbReference type="Proteomes" id="UP000053263"/>
    </source>
</evidence>
<evidence type="ECO:0000256" key="7">
    <source>
        <dbReference type="ARBA" id="ARBA00022490"/>
    </source>
</evidence>
<comment type="subunit">
    <text evidence="5">Monomer.</text>
</comment>
<dbReference type="InterPro" id="IPR001375">
    <property type="entry name" value="Peptidase_S9_cat"/>
</dbReference>
<evidence type="ECO:0000256" key="8">
    <source>
        <dbReference type="ARBA" id="ARBA00022801"/>
    </source>
</evidence>
<dbReference type="Proteomes" id="UP000053263">
    <property type="component" value="Unassembled WGS sequence"/>
</dbReference>
<feature type="region of interest" description="Disordered" evidence="10">
    <location>
        <begin position="68"/>
        <end position="87"/>
    </location>
</feature>
<feature type="domain" description="Peptidase S9 prolyl oligopeptidase catalytic" evidence="11">
    <location>
        <begin position="491"/>
        <end position="702"/>
    </location>
</feature>
<dbReference type="EC" id="3.4.21.-" evidence="9"/>
<evidence type="ECO:0000256" key="6">
    <source>
        <dbReference type="ARBA" id="ARBA00011881"/>
    </source>
</evidence>
<organism evidence="13 14">
    <name type="scientific">Plicaturopsis crispa FD-325 SS-3</name>
    <dbReference type="NCBI Taxonomy" id="944288"/>
    <lineage>
        <taxon>Eukaryota</taxon>
        <taxon>Fungi</taxon>
        <taxon>Dikarya</taxon>
        <taxon>Basidiomycota</taxon>
        <taxon>Agaricomycotina</taxon>
        <taxon>Agaricomycetes</taxon>
        <taxon>Agaricomycetidae</taxon>
        <taxon>Amylocorticiales</taxon>
        <taxon>Amylocorticiaceae</taxon>
        <taxon>Plicatura</taxon>
        <taxon>Plicaturopsis crispa</taxon>
    </lineage>
</organism>
<dbReference type="InterPro" id="IPR045550">
    <property type="entry name" value="AARE_N"/>
</dbReference>
<keyword evidence="7" id="KW-0963">Cytoplasm</keyword>
<protein>
    <recommendedName>
        <fullName evidence="9">Prolyl endopeptidase</fullName>
        <ecNumber evidence="9">3.4.21.-</ecNumber>
    </recommendedName>
</protein>
<sequence length="705" mass="75834">MAHRLYQELAEIPTPASASFLSRNAIRLDLSIRDHVRNVKRSITKTIHVASEDNLISASSEAGDIVRSTVSPSGKRTANLRETADPNVPGSRKRYVEIWLGDRLQVCHDVTKAHGAFYVDDTIGSLAFNDSETALLYSAEANAPRGDSDNDPYARFRYTPQLGEGLQGKKRPTTYLMKWDAASNSTPSDIAATTTPWYAASTSSTTTLLGQAVFAGDNRAFATEYLYTGDGRLLGAKWCYNRPARIVSLATGDVEPFSFDQSIQEGRSNRSPRVYTDANGTSTLFWLSNDLGGAHASCTSLHSVELGSSTAAASTILDKIWDPAKAEFPGFYPDFVLPTKPFVNLDSGLHVVTQSTWGSRSTVLLISASTGAVKNLTPDSDGKAYSWAVLSADGDDQVICTRSSPSIPPEVVLGRLSKSGEVSWRVIFKPSLSEPIAQALTTLQGSIVPIPDRHPTETIVLRSVSGSPTSTVPPCITMPHGGPHMTTTTAFNAVAAALALQGYTISSPNYTGSLGFGERYIRKLLGACGTLDVQDCIASVQHLIKLGISEAGPGKQFIQGGSHGGFLAGHLIGQYPDIFAAAVIRNPVISCGEISTSDIHDWYYAESGLPFDQKTLMTPETYATLYAASPIAHVDAVRARVLLLIGEVDQRVAPTQGINYYHALKGRGKPVEMLCFPGDSHTLDSVEAAFIGWRASFDWFEAVRG</sequence>
<evidence type="ECO:0000259" key="11">
    <source>
        <dbReference type="Pfam" id="PF00326"/>
    </source>
</evidence>
<dbReference type="EMBL" id="KN832572">
    <property type="protein sequence ID" value="KII84157.1"/>
    <property type="molecule type" value="Genomic_DNA"/>
</dbReference>
<proteinExistence type="inferred from homology"/>
<evidence type="ECO:0000256" key="5">
    <source>
        <dbReference type="ARBA" id="ARBA00011245"/>
    </source>
</evidence>
<dbReference type="HOGENOM" id="CLU_014230_1_0_1"/>
<dbReference type="SUPFAM" id="SSF53474">
    <property type="entry name" value="alpha/beta-Hydrolases"/>
    <property type="match status" value="1"/>
</dbReference>
<dbReference type="Pfam" id="PF00326">
    <property type="entry name" value="Peptidase_S9"/>
    <property type="match status" value="1"/>
</dbReference>
<comment type="subcellular location">
    <subcellularLocation>
        <location evidence="2">Cytoplasm</location>
    </subcellularLocation>
</comment>
<evidence type="ECO:0000256" key="3">
    <source>
        <dbReference type="ARBA" id="ARBA00005228"/>
    </source>
</evidence>
<dbReference type="PRINTS" id="PR00862">
    <property type="entry name" value="PROLIGOPTASE"/>
</dbReference>
<dbReference type="GO" id="GO:0006508">
    <property type="term" value="P:proteolysis"/>
    <property type="evidence" value="ECO:0007669"/>
    <property type="project" value="UniProtKB-KW"/>
</dbReference>
<dbReference type="PANTHER" id="PTHR42776:SF4">
    <property type="entry name" value="ACYLAMINO-ACID-RELEASING ENZYME"/>
    <property type="match status" value="1"/>
</dbReference>
<name>A0A0C9SQY3_PLICR</name>
<dbReference type="InterPro" id="IPR029058">
    <property type="entry name" value="AB_hydrolase_fold"/>
</dbReference>
<dbReference type="AlphaFoldDB" id="A0A0C9SQY3"/>
<feature type="domain" description="Acylamino-acid-releasing enzyme N-terminal" evidence="12">
    <location>
        <begin position="26"/>
        <end position="424"/>
    </location>
</feature>
<dbReference type="OrthoDB" id="43744at2759"/>
<comment type="subunit">
    <text evidence="6">Homotetramer.</text>
</comment>
<comment type="similarity">
    <text evidence="4">Belongs to the peptidase S9C family.</text>
</comment>
<evidence type="ECO:0000256" key="4">
    <source>
        <dbReference type="ARBA" id="ARBA00010040"/>
    </source>
</evidence>
<keyword evidence="9" id="KW-0720">Serine protease</keyword>
<evidence type="ECO:0000256" key="10">
    <source>
        <dbReference type="SAM" id="MobiDB-lite"/>
    </source>
</evidence>
<evidence type="ECO:0000259" key="12">
    <source>
        <dbReference type="Pfam" id="PF19283"/>
    </source>
</evidence>
<evidence type="ECO:0000256" key="2">
    <source>
        <dbReference type="ARBA" id="ARBA00004496"/>
    </source>
</evidence>
<keyword evidence="8 9" id="KW-0378">Hydrolase</keyword>
<dbReference type="PANTHER" id="PTHR42776">
    <property type="entry name" value="SERINE PEPTIDASE S9 FAMILY MEMBER"/>
    <property type="match status" value="1"/>
</dbReference>
<keyword evidence="14" id="KW-1185">Reference proteome</keyword>
<keyword evidence="9" id="KW-0645">Protease</keyword>